<proteinExistence type="predicted"/>
<comment type="caution">
    <text evidence="3">The sequence shown here is derived from an EMBL/GenBank/DDBJ whole genome shotgun (WGS) entry which is preliminary data.</text>
</comment>
<evidence type="ECO:0000313" key="3">
    <source>
        <dbReference type="EMBL" id="TIC61895.1"/>
    </source>
</evidence>
<gene>
    <name evidence="4" type="ORF">E3Q01_03572</name>
    <name evidence="3" type="ORF">E3Q02_03753</name>
    <name evidence="2" type="ORF">E3Q03_03557</name>
    <name evidence="1" type="ORF">E3Q22_03765</name>
</gene>
<dbReference type="Proteomes" id="UP000305362">
    <property type="component" value="Unassembled WGS sequence"/>
</dbReference>
<evidence type="ECO:0000313" key="2">
    <source>
        <dbReference type="EMBL" id="TIC59986.1"/>
    </source>
</evidence>
<evidence type="ECO:0000313" key="7">
    <source>
        <dbReference type="Proteomes" id="UP000310685"/>
    </source>
</evidence>
<sequence>MSNDLTPEIVMVLVDVTEGPSNFVRPMLSNPEEYQAKEFSGAAVLYIMIWIADIFCNTPVQELLKFIPL</sequence>
<evidence type="ECO:0000313" key="8">
    <source>
        <dbReference type="Proteomes" id="UP000310708"/>
    </source>
</evidence>
<dbReference type="AlphaFoldDB" id="A0A4T0LQ25"/>
<dbReference type="EMBL" id="SPRV01000050">
    <property type="protein sequence ID" value="TIC59986.1"/>
    <property type="molecule type" value="Genomic_DNA"/>
</dbReference>
<dbReference type="EMBL" id="SPRX01000054">
    <property type="protein sequence ID" value="TIC63072.1"/>
    <property type="molecule type" value="Genomic_DNA"/>
</dbReference>
<accession>A0A4T0LQ25</accession>
<evidence type="ECO:0000313" key="6">
    <source>
        <dbReference type="Proteomes" id="UP000309601"/>
    </source>
</evidence>
<dbReference type="Proteomes" id="UP000310708">
    <property type="component" value="Unassembled WGS sequence"/>
</dbReference>
<evidence type="ECO:0000313" key="1">
    <source>
        <dbReference type="EMBL" id="TIB76032.1"/>
    </source>
</evidence>
<dbReference type="Proteomes" id="UP000310685">
    <property type="component" value="Unassembled WGS sequence"/>
</dbReference>
<protein>
    <submittedName>
        <fullName evidence="3">Uncharacterized protein</fullName>
    </submittedName>
</protein>
<organism evidence="3 6">
    <name type="scientific">Wallemia mellicola</name>
    <dbReference type="NCBI Taxonomy" id="1708541"/>
    <lineage>
        <taxon>Eukaryota</taxon>
        <taxon>Fungi</taxon>
        <taxon>Dikarya</taxon>
        <taxon>Basidiomycota</taxon>
        <taxon>Wallemiomycotina</taxon>
        <taxon>Wallemiomycetes</taxon>
        <taxon>Wallemiales</taxon>
        <taxon>Wallemiaceae</taxon>
        <taxon>Wallemia</taxon>
    </lineage>
</organism>
<evidence type="ECO:0000313" key="5">
    <source>
        <dbReference type="Proteomes" id="UP000305362"/>
    </source>
</evidence>
<reference evidence="5 6" key="1">
    <citation type="submission" date="2019-03" db="EMBL/GenBank/DDBJ databases">
        <title>Sequencing 25 genomes of Wallemia mellicola.</title>
        <authorList>
            <person name="Gostincar C."/>
        </authorList>
    </citation>
    <scope>NUCLEOTIDE SEQUENCE [LARGE SCALE GENOMIC DNA]</scope>
    <source>
        <strain evidence="3 6">EXF-1274</strain>
        <strain evidence="2 5">EXF-1277</strain>
        <strain evidence="1 7">EXF-6152</strain>
        <strain evidence="4 8">EXF-757</strain>
    </source>
</reference>
<evidence type="ECO:0000313" key="4">
    <source>
        <dbReference type="EMBL" id="TIC63072.1"/>
    </source>
</evidence>
<name>A0A4T0LQ25_9BASI</name>
<dbReference type="EMBL" id="SPRW01000054">
    <property type="protein sequence ID" value="TIC61895.1"/>
    <property type="molecule type" value="Genomic_DNA"/>
</dbReference>
<dbReference type="EMBL" id="SPRC01000053">
    <property type="protein sequence ID" value="TIB76032.1"/>
    <property type="molecule type" value="Genomic_DNA"/>
</dbReference>
<dbReference type="Proteomes" id="UP000309601">
    <property type="component" value="Unassembled WGS sequence"/>
</dbReference>